<gene>
    <name evidence="3" type="ORF">NJQ99_03370</name>
</gene>
<name>A0A9J6PAJ7_9PROT</name>
<dbReference type="Pfam" id="PF01796">
    <property type="entry name" value="OB_ChsH2_C"/>
    <property type="match status" value="1"/>
</dbReference>
<dbReference type="Pfam" id="PF12172">
    <property type="entry name" value="zf-ChsH2"/>
    <property type="match status" value="1"/>
</dbReference>
<evidence type="ECO:0000313" key="3">
    <source>
        <dbReference type="EMBL" id="MCP1335441.1"/>
    </source>
</evidence>
<comment type="caution">
    <text evidence="3">The sequence shown here is derived from an EMBL/GenBank/DDBJ whole genome shotgun (WGS) entry which is preliminary data.</text>
</comment>
<accession>A0A9J6PAJ7</accession>
<evidence type="ECO:0000259" key="1">
    <source>
        <dbReference type="Pfam" id="PF01796"/>
    </source>
</evidence>
<evidence type="ECO:0000259" key="2">
    <source>
        <dbReference type="Pfam" id="PF12172"/>
    </source>
</evidence>
<dbReference type="EMBL" id="JAMZFT010000001">
    <property type="protein sequence ID" value="MCP1335441.1"/>
    <property type="molecule type" value="Genomic_DNA"/>
</dbReference>
<dbReference type="InterPro" id="IPR012340">
    <property type="entry name" value="NA-bd_OB-fold"/>
</dbReference>
<organism evidence="3 4">
    <name type="scientific">Futiania mangrovi</name>
    <dbReference type="NCBI Taxonomy" id="2959716"/>
    <lineage>
        <taxon>Bacteria</taxon>
        <taxon>Pseudomonadati</taxon>
        <taxon>Pseudomonadota</taxon>
        <taxon>Alphaproteobacteria</taxon>
        <taxon>Futianiales</taxon>
        <taxon>Futianiaceae</taxon>
        <taxon>Futiania</taxon>
    </lineage>
</organism>
<dbReference type="PANTHER" id="PTHR34075">
    <property type="entry name" value="BLR3430 PROTEIN"/>
    <property type="match status" value="1"/>
</dbReference>
<feature type="domain" description="ChsH2 rubredoxin-like zinc ribbon" evidence="2">
    <location>
        <begin position="26"/>
        <end position="60"/>
    </location>
</feature>
<dbReference type="InterPro" id="IPR002878">
    <property type="entry name" value="ChsH2_C"/>
</dbReference>
<dbReference type="PANTHER" id="PTHR34075:SF5">
    <property type="entry name" value="BLR3430 PROTEIN"/>
    <property type="match status" value="1"/>
</dbReference>
<dbReference type="SUPFAM" id="SSF50249">
    <property type="entry name" value="Nucleic acid-binding proteins"/>
    <property type="match status" value="1"/>
</dbReference>
<dbReference type="InterPro" id="IPR052513">
    <property type="entry name" value="Thioester_dehydratase-like"/>
</dbReference>
<evidence type="ECO:0000313" key="4">
    <source>
        <dbReference type="Proteomes" id="UP001055804"/>
    </source>
</evidence>
<protein>
    <submittedName>
        <fullName evidence="3">OB-fold domain-containing protein</fullName>
    </submittedName>
</protein>
<dbReference type="Proteomes" id="UP001055804">
    <property type="component" value="Unassembled WGS sequence"/>
</dbReference>
<dbReference type="AlphaFoldDB" id="A0A9J6PAJ7"/>
<sequence length="140" mass="15759">MTCEILRVDRPRAWPPRPTSLTRVFWDALAEGRFQTTKCRDCRRFTFPPKPFCPHCWSKAHAWEALSGRGTLYSRTVIHAAPKVFAEQAPIHVGIVDLDERLRICCALVEDDGPIPLDAPVEIVVLAHTDGPLFAARARS</sequence>
<keyword evidence="4" id="KW-1185">Reference proteome</keyword>
<feature type="domain" description="ChsH2 C-terminal OB-fold" evidence="1">
    <location>
        <begin position="63"/>
        <end position="125"/>
    </location>
</feature>
<proteinExistence type="predicted"/>
<dbReference type="Gene3D" id="6.10.30.10">
    <property type="match status" value="1"/>
</dbReference>
<dbReference type="InterPro" id="IPR022002">
    <property type="entry name" value="ChsH2_Znr"/>
</dbReference>
<dbReference type="RefSeq" id="WP_269331387.1">
    <property type="nucleotide sequence ID" value="NZ_JAMZFT010000001.1"/>
</dbReference>
<reference evidence="3" key="1">
    <citation type="submission" date="2022-06" db="EMBL/GenBank/DDBJ databases">
        <title>Isolation and Genomics of Futiania mangrovii gen. nov., sp. nov., a Rare and Metabolically-versatile member in the Class Alphaproteobacteria.</title>
        <authorList>
            <person name="Liu L."/>
            <person name="Huang W.-C."/>
            <person name="Pan J."/>
            <person name="Li J."/>
            <person name="Huang Y."/>
            <person name="Du H."/>
            <person name="Liu Y."/>
            <person name="Li M."/>
        </authorList>
    </citation>
    <scope>NUCLEOTIDE SEQUENCE</scope>
    <source>
        <strain evidence="3">FT118</strain>
    </source>
</reference>